<dbReference type="AlphaFoldDB" id="A0AAN9LU48"/>
<sequence length="105" mass="12520">MIGTVEEYANYVWLQEIIVPLFANNEILYWIMFCIILLYAPFRRVKPTVIPLHMCDIANYRHSFEEQEPLHTWRFYPRLHLVKKPCVGVSDSEETVSGWFQLNLS</sequence>
<gene>
    <name evidence="2" type="ORF">VNO77_20895</name>
</gene>
<comment type="caution">
    <text evidence="2">The sequence shown here is derived from an EMBL/GenBank/DDBJ whole genome shotgun (WGS) entry which is preliminary data.</text>
</comment>
<organism evidence="2 3">
    <name type="scientific">Canavalia gladiata</name>
    <name type="common">Sword bean</name>
    <name type="synonym">Dolichos gladiatus</name>
    <dbReference type="NCBI Taxonomy" id="3824"/>
    <lineage>
        <taxon>Eukaryota</taxon>
        <taxon>Viridiplantae</taxon>
        <taxon>Streptophyta</taxon>
        <taxon>Embryophyta</taxon>
        <taxon>Tracheophyta</taxon>
        <taxon>Spermatophyta</taxon>
        <taxon>Magnoliopsida</taxon>
        <taxon>eudicotyledons</taxon>
        <taxon>Gunneridae</taxon>
        <taxon>Pentapetalae</taxon>
        <taxon>rosids</taxon>
        <taxon>fabids</taxon>
        <taxon>Fabales</taxon>
        <taxon>Fabaceae</taxon>
        <taxon>Papilionoideae</taxon>
        <taxon>50 kb inversion clade</taxon>
        <taxon>NPAAA clade</taxon>
        <taxon>indigoferoid/millettioid clade</taxon>
        <taxon>Phaseoleae</taxon>
        <taxon>Canavalia</taxon>
    </lineage>
</organism>
<reference evidence="2 3" key="1">
    <citation type="submission" date="2024-01" db="EMBL/GenBank/DDBJ databases">
        <title>The genomes of 5 underutilized Papilionoideae crops provide insights into root nodulation and disease resistanc.</title>
        <authorList>
            <person name="Jiang F."/>
        </authorList>
    </citation>
    <scope>NUCLEOTIDE SEQUENCE [LARGE SCALE GENOMIC DNA]</scope>
    <source>
        <strain evidence="2">LVBAO_FW01</strain>
        <tissue evidence="2">Leaves</tissue>
    </source>
</reference>
<keyword evidence="1" id="KW-0812">Transmembrane</keyword>
<keyword evidence="1" id="KW-0472">Membrane</keyword>
<protein>
    <submittedName>
        <fullName evidence="2">Uncharacterized protein</fullName>
    </submittedName>
</protein>
<dbReference type="Proteomes" id="UP001367508">
    <property type="component" value="Unassembled WGS sequence"/>
</dbReference>
<keyword evidence="3" id="KW-1185">Reference proteome</keyword>
<proteinExistence type="predicted"/>
<name>A0AAN9LU48_CANGL</name>
<evidence type="ECO:0000313" key="3">
    <source>
        <dbReference type="Proteomes" id="UP001367508"/>
    </source>
</evidence>
<evidence type="ECO:0000313" key="2">
    <source>
        <dbReference type="EMBL" id="KAK7340198.1"/>
    </source>
</evidence>
<evidence type="ECO:0000256" key="1">
    <source>
        <dbReference type="SAM" id="Phobius"/>
    </source>
</evidence>
<keyword evidence="1" id="KW-1133">Transmembrane helix</keyword>
<dbReference type="EMBL" id="JAYMYQ010000004">
    <property type="protein sequence ID" value="KAK7340198.1"/>
    <property type="molecule type" value="Genomic_DNA"/>
</dbReference>
<accession>A0AAN9LU48</accession>
<feature type="transmembrane region" description="Helical" evidence="1">
    <location>
        <begin position="17"/>
        <end position="40"/>
    </location>
</feature>